<keyword evidence="3" id="KW-1185">Reference proteome</keyword>
<protein>
    <recommendedName>
        <fullName evidence="4">PDZ domain-containing protein</fullName>
    </recommendedName>
</protein>
<dbReference type="RefSeq" id="WP_146505993.1">
    <property type="nucleotide sequence ID" value="NZ_SJPG01000001.1"/>
</dbReference>
<feature type="chain" id="PRO_5022684600" description="PDZ domain-containing protein" evidence="1">
    <location>
        <begin position="29"/>
        <end position="135"/>
    </location>
</feature>
<gene>
    <name evidence="2" type="ORF">Pan54_50310</name>
</gene>
<evidence type="ECO:0000256" key="1">
    <source>
        <dbReference type="SAM" id="SignalP"/>
    </source>
</evidence>
<sequence precursor="true">MSGITNKFVLATFAAFLAMGTVTTTTFAETQKLIITPQNPSGARLGISGKYTYKDGVEGVLVYRDNSKRTLRVVLPNGKTVNAKFRVGYDIITSINGMQVFNARDVLNALHYGTNSLEVYDSYSKSWHSARVTIR</sequence>
<accession>A0A5C5XNY3</accession>
<feature type="signal peptide" evidence="1">
    <location>
        <begin position="1"/>
        <end position="28"/>
    </location>
</feature>
<dbReference type="Proteomes" id="UP000316095">
    <property type="component" value="Unassembled WGS sequence"/>
</dbReference>
<comment type="caution">
    <text evidence="2">The sequence shown here is derived from an EMBL/GenBank/DDBJ whole genome shotgun (WGS) entry which is preliminary data.</text>
</comment>
<proteinExistence type="predicted"/>
<keyword evidence="1" id="KW-0732">Signal</keyword>
<name>A0A5C5XNY3_9PLAN</name>
<evidence type="ECO:0008006" key="4">
    <source>
        <dbReference type="Google" id="ProtNLM"/>
    </source>
</evidence>
<evidence type="ECO:0000313" key="3">
    <source>
        <dbReference type="Proteomes" id="UP000316095"/>
    </source>
</evidence>
<organism evidence="2 3">
    <name type="scientific">Rubinisphaera italica</name>
    <dbReference type="NCBI Taxonomy" id="2527969"/>
    <lineage>
        <taxon>Bacteria</taxon>
        <taxon>Pseudomonadati</taxon>
        <taxon>Planctomycetota</taxon>
        <taxon>Planctomycetia</taxon>
        <taxon>Planctomycetales</taxon>
        <taxon>Planctomycetaceae</taxon>
        <taxon>Rubinisphaera</taxon>
    </lineage>
</organism>
<reference evidence="2 3" key="1">
    <citation type="submission" date="2019-02" db="EMBL/GenBank/DDBJ databases">
        <title>Deep-cultivation of Planctomycetes and their phenomic and genomic characterization uncovers novel biology.</title>
        <authorList>
            <person name="Wiegand S."/>
            <person name="Jogler M."/>
            <person name="Boedeker C."/>
            <person name="Pinto D."/>
            <person name="Vollmers J."/>
            <person name="Rivas-Marin E."/>
            <person name="Kohn T."/>
            <person name="Peeters S.H."/>
            <person name="Heuer A."/>
            <person name="Rast P."/>
            <person name="Oberbeckmann S."/>
            <person name="Bunk B."/>
            <person name="Jeske O."/>
            <person name="Meyerdierks A."/>
            <person name="Storesund J.E."/>
            <person name="Kallscheuer N."/>
            <person name="Luecker S."/>
            <person name="Lage O.M."/>
            <person name="Pohl T."/>
            <person name="Merkel B.J."/>
            <person name="Hornburger P."/>
            <person name="Mueller R.-W."/>
            <person name="Bruemmer F."/>
            <person name="Labrenz M."/>
            <person name="Spormann A.M."/>
            <person name="Op Den Camp H."/>
            <person name="Overmann J."/>
            <person name="Amann R."/>
            <person name="Jetten M.S.M."/>
            <person name="Mascher T."/>
            <person name="Medema M.H."/>
            <person name="Devos D.P."/>
            <person name="Kaster A.-K."/>
            <person name="Ovreas L."/>
            <person name="Rohde M."/>
            <person name="Galperin M.Y."/>
            <person name="Jogler C."/>
        </authorList>
    </citation>
    <scope>NUCLEOTIDE SEQUENCE [LARGE SCALE GENOMIC DNA]</scope>
    <source>
        <strain evidence="2 3">Pan54</strain>
    </source>
</reference>
<evidence type="ECO:0000313" key="2">
    <source>
        <dbReference type="EMBL" id="TWT64269.1"/>
    </source>
</evidence>
<dbReference type="EMBL" id="SJPG01000001">
    <property type="protein sequence ID" value="TWT64269.1"/>
    <property type="molecule type" value="Genomic_DNA"/>
</dbReference>
<dbReference type="AlphaFoldDB" id="A0A5C5XNY3"/>